<comment type="similarity">
    <text evidence="2 6">Belongs to the acyl-CoA dehydrogenase family.</text>
</comment>
<evidence type="ECO:0000259" key="8">
    <source>
        <dbReference type="Pfam" id="PF02770"/>
    </source>
</evidence>
<feature type="domain" description="Acyl-CoA dehydrogenase/oxidase C-terminal" evidence="7">
    <location>
        <begin position="278"/>
        <end position="437"/>
    </location>
</feature>
<keyword evidence="5 6" id="KW-0560">Oxidoreductase</keyword>
<dbReference type="InterPro" id="IPR036250">
    <property type="entry name" value="AcylCo_DH-like_C"/>
</dbReference>
<dbReference type="InterPro" id="IPR037069">
    <property type="entry name" value="AcylCoA_DH/ox_N_sf"/>
</dbReference>
<evidence type="ECO:0000259" key="9">
    <source>
        <dbReference type="Pfam" id="PF02771"/>
    </source>
</evidence>
<evidence type="ECO:0000256" key="6">
    <source>
        <dbReference type="RuleBase" id="RU362125"/>
    </source>
</evidence>
<dbReference type="Proteomes" id="UP001055580">
    <property type="component" value="Chromosome"/>
</dbReference>
<reference evidence="11" key="1">
    <citation type="submission" date="2022-05" db="EMBL/GenBank/DDBJ databases">
        <title>Sphingomonas sp. strain RMG20 Genome sequencing and assembly.</title>
        <authorList>
            <person name="Kim I."/>
        </authorList>
    </citation>
    <scope>NUCLEOTIDE SEQUENCE</scope>
    <source>
        <strain evidence="11">RMG20</strain>
    </source>
</reference>
<name>A0ABY4TSZ2_9SPHN</name>
<keyword evidence="4 6" id="KW-0274">FAD</keyword>
<comment type="cofactor">
    <cofactor evidence="1 6">
        <name>FAD</name>
        <dbReference type="ChEBI" id="CHEBI:57692"/>
    </cofactor>
</comment>
<gene>
    <name evidence="11" type="ORF">M9980_13475</name>
</gene>
<sequence length="565" mass="59241">MPFTPAVAEQRFVLEHVAGIADLGVDGDILDAVLEGAGEFAAGEWAPLDRIGDTVGPKWTADGVVMPEGFSDAYKAYVAGGWGTIGSPEAYGGQGMPFVLAAAVLETLGTANMGFALAPTLTVGAIEALLHHGTPEQQALYLPKLSTGEWTGTMNLTEPQAGSDVGALRSRATPRGDGTFSIQGTKIFISFGDHDMADNIVHLVLARTPDAPAGTKGLSLFLVPKYRLDADGNPGEANDVRTVSIEHKMGLHASPTCVLSFGDHNECIGELIGGEYGGIRAMFTMMNNARLNVGLQGVQVAEAATQRAIAYARDRVQSPRASAPGAGPVAIVEHPDVRRMLLRMKAQTMAARALVYLACGQVDRAQAGDAEAKARLDLLTPLAKAHGTDLGNEVASLGVQVHGGMGYIEETGAAQHFRDARITPIYEGTNGIQAADLVGRKLGLDNGGVFQRLVAEMKGEVQDAGLRDLIAACEAVARHLSVSDPDDRLAASYPFLTMLSVAVCGWLMEKQGRIAEGGETPFLKMKAATARFFVAQIVPEALGLQAAAMAKADALYAVDAETLAA</sequence>
<dbReference type="Pfam" id="PF02771">
    <property type="entry name" value="Acyl-CoA_dh_N"/>
    <property type="match status" value="1"/>
</dbReference>
<dbReference type="SUPFAM" id="SSF56645">
    <property type="entry name" value="Acyl-CoA dehydrogenase NM domain-like"/>
    <property type="match status" value="1"/>
</dbReference>
<dbReference type="Gene3D" id="2.40.110.10">
    <property type="entry name" value="Butyryl-CoA Dehydrogenase, subunit A, domain 2"/>
    <property type="match status" value="1"/>
</dbReference>
<evidence type="ECO:0000256" key="4">
    <source>
        <dbReference type="ARBA" id="ARBA00022827"/>
    </source>
</evidence>
<dbReference type="Gene3D" id="1.20.140.10">
    <property type="entry name" value="Butyryl-CoA Dehydrogenase, subunit A, domain 3"/>
    <property type="match status" value="1"/>
</dbReference>
<accession>A0ABY4TSZ2</accession>
<dbReference type="Pfam" id="PF12806">
    <property type="entry name" value="Acyl-CoA_dh_C"/>
    <property type="match status" value="1"/>
</dbReference>
<dbReference type="InterPro" id="IPR009100">
    <property type="entry name" value="AcylCoA_DH/oxidase_NM_dom_sf"/>
</dbReference>
<dbReference type="InterPro" id="IPR052166">
    <property type="entry name" value="Diverse_Acyl-CoA_DH"/>
</dbReference>
<keyword evidence="3 6" id="KW-0285">Flavoprotein</keyword>
<feature type="domain" description="Acetyl-CoA dehydrogenase-like C-terminal" evidence="10">
    <location>
        <begin position="464"/>
        <end position="558"/>
    </location>
</feature>
<dbReference type="InterPro" id="IPR006091">
    <property type="entry name" value="Acyl-CoA_Oxase/DH_mid-dom"/>
</dbReference>
<proteinExistence type="inferred from homology"/>
<evidence type="ECO:0000259" key="10">
    <source>
        <dbReference type="Pfam" id="PF12806"/>
    </source>
</evidence>
<dbReference type="PANTHER" id="PTHR42803">
    <property type="entry name" value="ACYL-COA DEHYDROGENASE"/>
    <property type="match status" value="1"/>
</dbReference>
<organism evidence="11 12">
    <name type="scientific">Sphingomonas donggukensis</name>
    <dbReference type="NCBI Taxonomy" id="2949093"/>
    <lineage>
        <taxon>Bacteria</taxon>
        <taxon>Pseudomonadati</taxon>
        <taxon>Pseudomonadota</taxon>
        <taxon>Alphaproteobacteria</taxon>
        <taxon>Sphingomonadales</taxon>
        <taxon>Sphingomonadaceae</taxon>
        <taxon>Sphingomonas</taxon>
    </lineage>
</organism>
<feature type="domain" description="Acyl-CoA oxidase/dehydrogenase middle" evidence="8">
    <location>
        <begin position="154"/>
        <end position="263"/>
    </location>
</feature>
<protein>
    <submittedName>
        <fullName evidence="11">Acyl-CoA dehydrogenase</fullName>
    </submittedName>
</protein>
<dbReference type="Pfam" id="PF02770">
    <property type="entry name" value="Acyl-CoA_dh_M"/>
    <property type="match status" value="1"/>
</dbReference>
<dbReference type="InterPro" id="IPR013786">
    <property type="entry name" value="AcylCoA_DH/ox_N"/>
</dbReference>
<dbReference type="InterPro" id="IPR009075">
    <property type="entry name" value="AcylCo_DH/oxidase_C"/>
</dbReference>
<evidence type="ECO:0000313" key="11">
    <source>
        <dbReference type="EMBL" id="URW75521.1"/>
    </source>
</evidence>
<dbReference type="SUPFAM" id="SSF47203">
    <property type="entry name" value="Acyl-CoA dehydrogenase C-terminal domain-like"/>
    <property type="match status" value="1"/>
</dbReference>
<dbReference type="InterPro" id="IPR046373">
    <property type="entry name" value="Acyl-CoA_Oxase/DH_mid-dom_sf"/>
</dbReference>
<evidence type="ECO:0000256" key="3">
    <source>
        <dbReference type="ARBA" id="ARBA00022630"/>
    </source>
</evidence>
<evidence type="ECO:0000259" key="7">
    <source>
        <dbReference type="Pfam" id="PF00441"/>
    </source>
</evidence>
<evidence type="ECO:0000256" key="1">
    <source>
        <dbReference type="ARBA" id="ARBA00001974"/>
    </source>
</evidence>
<evidence type="ECO:0000256" key="5">
    <source>
        <dbReference type="ARBA" id="ARBA00023002"/>
    </source>
</evidence>
<keyword evidence="12" id="KW-1185">Reference proteome</keyword>
<dbReference type="RefSeq" id="WP_250751811.1">
    <property type="nucleotide sequence ID" value="NZ_CP098401.1"/>
</dbReference>
<dbReference type="Gene3D" id="1.10.540.10">
    <property type="entry name" value="Acyl-CoA dehydrogenase/oxidase, N-terminal domain"/>
    <property type="match status" value="1"/>
</dbReference>
<dbReference type="Pfam" id="PF00441">
    <property type="entry name" value="Acyl-CoA_dh_1"/>
    <property type="match status" value="1"/>
</dbReference>
<dbReference type="EMBL" id="CP098401">
    <property type="protein sequence ID" value="URW75521.1"/>
    <property type="molecule type" value="Genomic_DNA"/>
</dbReference>
<evidence type="ECO:0000256" key="2">
    <source>
        <dbReference type="ARBA" id="ARBA00009347"/>
    </source>
</evidence>
<dbReference type="InterPro" id="IPR025878">
    <property type="entry name" value="Acyl-CoA_dh-like_C_dom"/>
</dbReference>
<evidence type="ECO:0000313" key="12">
    <source>
        <dbReference type="Proteomes" id="UP001055580"/>
    </source>
</evidence>
<feature type="domain" description="Acyl-CoA dehydrogenase/oxidase N-terminal" evidence="9">
    <location>
        <begin position="58"/>
        <end position="149"/>
    </location>
</feature>
<dbReference type="PANTHER" id="PTHR42803:SF1">
    <property type="entry name" value="BROAD-SPECIFICITY LINEAR ACYL-COA DEHYDROGENASE FADE5"/>
    <property type="match status" value="1"/>
</dbReference>